<protein>
    <submittedName>
        <fullName evidence="2">ParA family protein</fullName>
    </submittedName>
</protein>
<sequence>MKKNVISFINMKGGVGKTTLCVNLAYCLAKRFNKKILLIDLDPQFNATQYLVDQETYLRNIYEKGQTIYTIMKSNSPVADMLTGQAKPEKVDRLEYNICENLDLIAGDLNMLYLDGPTGGLDDRPYRLLNYINENGLRESYDYIFIDCPPTQSIYTLTAFNASDYYIMPVKPDFLSTLGVDLFQRTVQQYNKNAPKKIEPLGIVFTLVQHYKHPERKMKEIREKYRFNTFENTLKYSIKVPETAEQGKMIYDMTDTELSDLREGIVKLAEEFLNKF</sequence>
<dbReference type="EMBL" id="CP063414">
    <property type="protein sequence ID" value="UOE77158.1"/>
    <property type="molecule type" value="Genomic_DNA"/>
</dbReference>
<dbReference type="InterPro" id="IPR050678">
    <property type="entry name" value="DNA_Partitioning_ATPase"/>
</dbReference>
<dbReference type="InterPro" id="IPR025669">
    <property type="entry name" value="AAA_dom"/>
</dbReference>
<dbReference type="SUPFAM" id="SSF52540">
    <property type="entry name" value="P-loop containing nucleoside triphosphate hydrolases"/>
    <property type="match status" value="1"/>
</dbReference>
<evidence type="ECO:0000259" key="1">
    <source>
        <dbReference type="Pfam" id="PF13614"/>
    </source>
</evidence>
<dbReference type="Proteomes" id="UP001058458">
    <property type="component" value="Chromosome"/>
</dbReference>
<organism evidence="2 3">
    <name type="scientific">Parageobacillus thermoglucosidasius</name>
    <name type="common">Geobacillus thermoglucosidasius</name>
    <dbReference type="NCBI Taxonomy" id="1426"/>
    <lineage>
        <taxon>Bacteria</taxon>
        <taxon>Bacillati</taxon>
        <taxon>Bacillota</taxon>
        <taxon>Bacilli</taxon>
        <taxon>Bacillales</taxon>
        <taxon>Anoxybacillaceae</taxon>
        <taxon>Parageobacillus</taxon>
    </lineage>
</organism>
<evidence type="ECO:0000313" key="3">
    <source>
        <dbReference type="Proteomes" id="UP001058458"/>
    </source>
</evidence>
<gene>
    <name evidence="2" type="ORF">IMI45_04685</name>
</gene>
<name>A0AB38R0E6_PARTM</name>
<dbReference type="InterPro" id="IPR027417">
    <property type="entry name" value="P-loop_NTPase"/>
</dbReference>
<dbReference type="AlphaFoldDB" id="A0AB38R0E6"/>
<reference evidence="2" key="1">
    <citation type="submission" date="2020-10" db="EMBL/GenBank/DDBJ databases">
        <authorList>
            <person name="Delgado J.A."/>
            <person name="Gonzalez J.M."/>
        </authorList>
    </citation>
    <scope>NUCLEOTIDE SEQUENCE</scope>
    <source>
        <strain evidence="2">23.6</strain>
    </source>
</reference>
<dbReference type="PANTHER" id="PTHR13696:SF99">
    <property type="entry name" value="COBYRINIC ACID AC-DIAMIDE SYNTHASE"/>
    <property type="match status" value="1"/>
</dbReference>
<accession>A0AB38R0E6</accession>
<feature type="domain" description="AAA" evidence="1">
    <location>
        <begin position="4"/>
        <end position="198"/>
    </location>
</feature>
<proteinExistence type="predicted"/>
<dbReference type="Gene3D" id="3.40.50.300">
    <property type="entry name" value="P-loop containing nucleotide triphosphate hydrolases"/>
    <property type="match status" value="1"/>
</dbReference>
<dbReference type="CDD" id="cd02042">
    <property type="entry name" value="ParAB_family"/>
    <property type="match status" value="1"/>
</dbReference>
<evidence type="ECO:0000313" key="2">
    <source>
        <dbReference type="EMBL" id="UOE77158.1"/>
    </source>
</evidence>
<dbReference type="RefSeq" id="WP_158236229.1">
    <property type="nucleotide sequence ID" value="NZ_CP063414.1"/>
</dbReference>
<dbReference type="Pfam" id="PF13614">
    <property type="entry name" value="AAA_31"/>
    <property type="match status" value="1"/>
</dbReference>
<dbReference type="PANTHER" id="PTHR13696">
    <property type="entry name" value="P-LOOP CONTAINING NUCLEOSIDE TRIPHOSPHATE HYDROLASE"/>
    <property type="match status" value="1"/>
</dbReference>